<sequence>MVLENHRENIIRNFINEVVEEMNDNDRTLDASYTRVAAKWIGYELDEENFVDGSGDRGLDFWYQSYSVFDLFQVKTLDSTESSRISGGKFDKAGLLDLKRIKAYLTDEEGIPEHNNKLKLFKERWNHVVSSKRLAKKDSEENTGLITVNLGLIIIGNELTVQAMEEFDAFQRSLASPIKIHENVEIEFNLNLYDISYITDAKWRENNREWRNIDGKKQDWIKLQAERNQFLNNSLSSLFYCPAINLVSAYQDFGYQLFEPNVRCNIKKSKVNSAIRESIKHYSSRKEFRYLNNGVTIICKNYSSPSKNRDSFKVNEPGIVNGLQTVISLSEAYNSLSNEEKEDFEENCYVLVRLLRSNAVRNVDKVVRSTNTQNKMEPRNLLSNNPEQILYEKLFAKKEIGWFYERKQGSWDAFANDPRRWRTLQNKRKADFLSDSNDLRTKARVVDNETIAQTWMSFIGFSDIAVHEKSKLFEREEWYNLVFLHSPIKHGYDYKYNLQKLKQDANNEAPPPELLLISHLARSFARQVTPSKKENFESACKRLNINPNSRTREEVIAELSNDSEYLLGLALSGMSYTFVEYLGFALFRALGTKLYDSGQAILKNGAFATIHKTNSFKKVQEQVKKETFSKDDILCVAWFSFKHVLNEMLSSFWAESFRSTSNKSRFLANKDTRLKIVQGLEDLHRYTCQVQITKLWAAGIEPEKGIYGFIKDKARKGR</sequence>
<name>A0AAU8HX52_9FIRM</name>
<reference evidence="2" key="2">
    <citation type="submission" date="2024-06" db="EMBL/GenBank/DDBJ databases">
        <authorList>
            <person name="Petrova K.O."/>
            <person name="Toshchakov S.V."/>
            <person name="Boltjanskaja Y.V."/>
            <person name="Kevbrin V.V."/>
        </authorList>
    </citation>
    <scope>NUCLEOTIDE SEQUENCE</scope>
    <source>
        <strain evidence="2">Z-710</strain>
    </source>
</reference>
<proteinExistence type="predicted"/>
<dbReference type="EMBL" id="CP159485">
    <property type="protein sequence ID" value="XCI29951.1"/>
    <property type="molecule type" value="Genomic_DNA"/>
</dbReference>
<dbReference type="AlphaFoldDB" id="A0AAU8HX52"/>
<protein>
    <submittedName>
        <fullName evidence="2">AIPR family protein</fullName>
    </submittedName>
</protein>
<organism evidence="2">
    <name type="scientific">Proteinivorax hydrogeniformans</name>
    <dbReference type="NCBI Taxonomy" id="1826727"/>
    <lineage>
        <taxon>Bacteria</taxon>
        <taxon>Bacillati</taxon>
        <taxon>Bacillota</taxon>
        <taxon>Clostridia</taxon>
        <taxon>Eubacteriales</taxon>
        <taxon>Proteinivoracaceae</taxon>
        <taxon>Proteinivorax</taxon>
    </lineage>
</organism>
<feature type="domain" description="Abortive phage infection protein C-terminal" evidence="1">
    <location>
        <begin position="258"/>
        <end position="477"/>
    </location>
</feature>
<dbReference type="RefSeq" id="WP_353894496.1">
    <property type="nucleotide sequence ID" value="NZ_CP159485.1"/>
</dbReference>
<gene>
    <name evidence="2" type="ORF">PRVXH_001304</name>
</gene>
<dbReference type="InterPro" id="IPR018891">
    <property type="entry name" value="AIPR_C"/>
</dbReference>
<dbReference type="Pfam" id="PF10592">
    <property type="entry name" value="AIPR"/>
    <property type="match status" value="1"/>
</dbReference>
<evidence type="ECO:0000259" key="1">
    <source>
        <dbReference type="Pfam" id="PF10592"/>
    </source>
</evidence>
<evidence type="ECO:0000313" key="2">
    <source>
        <dbReference type="EMBL" id="XCI29951.1"/>
    </source>
</evidence>
<accession>A0AAU8HX52</accession>
<reference evidence="2" key="1">
    <citation type="journal article" date="2018" name="Antonie Van Leeuwenhoek">
        <title>Proteinivorax hydrogeniformans sp. nov., an anaerobic, haloalkaliphilic bacterium fermenting proteinaceous compounds with high hydrogen production.</title>
        <authorList>
            <person name="Boltyanskaya Y."/>
            <person name="Detkova E."/>
            <person name="Pimenov N."/>
            <person name="Kevbrin V."/>
        </authorList>
    </citation>
    <scope>NUCLEOTIDE SEQUENCE</scope>
    <source>
        <strain evidence="2">Z-710</strain>
    </source>
</reference>